<keyword evidence="3 9" id="KW-0418">Kinase</keyword>
<keyword evidence="9" id="KW-0547">Nucleotide-binding</keyword>
<dbReference type="SUPFAM" id="SSF47370">
    <property type="entry name" value="Bromodomain"/>
    <property type="match status" value="1"/>
</dbReference>
<evidence type="ECO:0000313" key="13">
    <source>
        <dbReference type="EMBL" id="RYR38617.1"/>
    </source>
</evidence>
<feature type="domain" description="PB1" evidence="12">
    <location>
        <begin position="405"/>
        <end position="484"/>
    </location>
</feature>
<reference evidence="13 14" key="1">
    <citation type="submission" date="2019-01" db="EMBL/GenBank/DDBJ databases">
        <title>Sequencing of cultivated peanut Arachis hypogaea provides insights into genome evolution and oil improvement.</title>
        <authorList>
            <person name="Chen X."/>
        </authorList>
    </citation>
    <scope>NUCLEOTIDE SEQUENCE [LARGE SCALE GENOMIC DNA]</scope>
    <source>
        <strain evidence="14">cv. Fuhuasheng</strain>
        <tissue evidence="13">Leaves</tissue>
    </source>
</reference>
<evidence type="ECO:0000256" key="6">
    <source>
        <dbReference type="ARBA" id="ARBA00023163"/>
    </source>
</evidence>
<evidence type="ECO:0000256" key="5">
    <source>
        <dbReference type="ARBA" id="ARBA00023117"/>
    </source>
</evidence>
<keyword evidence="8 10" id="KW-0927">Auxin signaling pathway</keyword>
<sequence length="547" mass="62710">MSYANVTLPGLDLLNGISHAEAWRCTPGQISRRSLQGPIWVCHTPEQGCLTREERGSSIDQRGVMFCMPHIGVSTCHGHILFCFSDPLLCLINLIIGKSKPQVCDSSSSPPLQALIGIWNDLEEISGSFKNSLSLLSSNKAITGISKLASQLLQLEPNHKWQSDVDGDGDVVPGTTEEVVRFVKEISMRPDCWIEFPLPFHPVEIFKEKVWTTFPPEGSKYMPPYPSAKFKWKDYCPVVFRAFRKLFKVDPADYMLSICGNEALRELCSPGKSGSFFYLTNDDRYMIKTMKKAEVKALLRMLPAYYTHFRTYQNIMVTKYYGLHCVKLTGHIQRKVHFLYIMGNLFRSKYNTDRHYDLKGSSLGRTTNKLETKLSETTILKDLDLNFIFQLQSSRFEEFCSDHNKFFVKVYMEGISISRILNSLVHDGYHELVKALEQMFDTTILLQAERCHVLTYEDEEGDLIMVGDVPWEILYDKQFNAFHYLVSDEDAPNYRSIIQNPMDMAIVLHHVDNVKVKYVIVFHTPKAQSPQPFCNSPSPIRMLELDN</sequence>
<evidence type="ECO:0000256" key="9">
    <source>
        <dbReference type="PROSITE-ProRule" id="PRU00781"/>
    </source>
</evidence>
<name>A0A445BIW2_ARAHY</name>
<dbReference type="GO" id="GO:0046854">
    <property type="term" value="P:phosphatidylinositol phosphate biosynthetic process"/>
    <property type="evidence" value="ECO:0007669"/>
    <property type="project" value="TreeGrafter"/>
</dbReference>
<evidence type="ECO:0000256" key="7">
    <source>
        <dbReference type="ARBA" id="ARBA00023242"/>
    </source>
</evidence>
<comment type="subunit">
    <text evidence="2 10">Homodimers and heterodimers.</text>
</comment>
<dbReference type="GO" id="GO:0016308">
    <property type="term" value="F:1-phosphatidylinositol-4-phosphate 5-kinase activity"/>
    <property type="evidence" value="ECO:0007669"/>
    <property type="project" value="TreeGrafter"/>
</dbReference>
<dbReference type="AlphaFoldDB" id="A0A445BIW2"/>
<comment type="subcellular location">
    <subcellularLocation>
        <location evidence="1 10">Nucleus</location>
    </subcellularLocation>
</comment>
<dbReference type="PANTHER" id="PTHR23086:SF115">
    <property type="entry name" value="PHOSPHATIDYLINOSITOL 4-PHOSPHATE 5-KINASE"/>
    <property type="match status" value="1"/>
</dbReference>
<dbReference type="EMBL" id="SDMP01000009">
    <property type="protein sequence ID" value="RYR38617.1"/>
    <property type="molecule type" value="Genomic_DNA"/>
</dbReference>
<keyword evidence="9" id="KW-0067">ATP-binding</keyword>
<dbReference type="SUPFAM" id="SSF54277">
    <property type="entry name" value="CAD &amp; PB1 domains"/>
    <property type="match status" value="1"/>
</dbReference>
<protein>
    <recommendedName>
        <fullName evidence="10">Auxin-induced protein</fullName>
    </recommendedName>
</protein>
<dbReference type="GO" id="GO:0005634">
    <property type="term" value="C:nucleus"/>
    <property type="evidence" value="ECO:0007669"/>
    <property type="project" value="UniProtKB-SubCell"/>
</dbReference>
<dbReference type="PANTHER" id="PTHR23086">
    <property type="entry name" value="PHOSPHATIDYLINOSITOL-4-PHOSPHATE 5-KINASE"/>
    <property type="match status" value="1"/>
</dbReference>
<keyword evidence="5" id="KW-0103">Bromodomain</keyword>
<comment type="caution">
    <text evidence="13">The sequence shown here is derived from an EMBL/GenBank/DDBJ whole genome shotgun (WGS) entry which is preliminary data.</text>
</comment>
<dbReference type="SMART" id="SM00330">
    <property type="entry name" value="PIPKc"/>
    <property type="match status" value="1"/>
</dbReference>
<dbReference type="GO" id="GO:0005886">
    <property type="term" value="C:plasma membrane"/>
    <property type="evidence" value="ECO:0007669"/>
    <property type="project" value="TreeGrafter"/>
</dbReference>
<keyword evidence="7 10" id="KW-0539">Nucleus</keyword>
<dbReference type="Gene3D" id="3.30.800.10">
    <property type="entry name" value="Phosphatidylinositol Phosphate Kinase II Beta"/>
    <property type="match status" value="1"/>
</dbReference>
<gene>
    <name evidence="13" type="ORF">Ahy_A09g043706</name>
</gene>
<dbReference type="GO" id="GO:0005524">
    <property type="term" value="F:ATP binding"/>
    <property type="evidence" value="ECO:0007669"/>
    <property type="project" value="UniProtKB-UniRule"/>
</dbReference>
<keyword evidence="6 10" id="KW-0804">Transcription</keyword>
<dbReference type="InterPro" id="IPR027483">
    <property type="entry name" value="PInositol-4-P-4/5-kinase_C_sf"/>
</dbReference>
<accession>A0A445BIW2</accession>
<feature type="domain" description="PIPK" evidence="11">
    <location>
        <begin position="168"/>
        <end position="547"/>
    </location>
</feature>
<dbReference type="InterPro" id="IPR053793">
    <property type="entry name" value="PB1-like"/>
</dbReference>
<keyword evidence="9" id="KW-0808">Transferase</keyword>
<evidence type="ECO:0000259" key="11">
    <source>
        <dbReference type="PROSITE" id="PS51455"/>
    </source>
</evidence>
<evidence type="ECO:0000256" key="3">
    <source>
        <dbReference type="ARBA" id="ARBA00022777"/>
    </source>
</evidence>
<evidence type="ECO:0000256" key="2">
    <source>
        <dbReference type="ARBA" id="ARBA00011726"/>
    </source>
</evidence>
<dbReference type="InterPro" id="IPR027484">
    <property type="entry name" value="PInositol-4-P-5-kinase_N"/>
</dbReference>
<dbReference type="PROSITE" id="PS51745">
    <property type="entry name" value="PB1"/>
    <property type="match status" value="1"/>
</dbReference>
<evidence type="ECO:0000256" key="8">
    <source>
        <dbReference type="ARBA" id="ARBA00023294"/>
    </source>
</evidence>
<keyword evidence="10" id="KW-0678">Repressor</keyword>
<evidence type="ECO:0000313" key="14">
    <source>
        <dbReference type="Proteomes" id="UP000289738"/>
    </source>
</evidence>
<dbReference type="Proteomes" id="UP000289738">
    <property type="component" value="Chromosome A09"/>
</dbReference>
<dbReference type="InterPro" id="IPR023610">
    <property type="entry name" value="PInositol-4/5-P-5/4-kinase"/>
</dbReference>
<keyword evidence="14" id="KW-1185">Reference proteome</keyword>
<dbReference type="PROSITE" id="PS51455">
    <property type="entry name" value="PIPK"/>
    <property type="match status" value="1"/>
</dbReference>
<evidence type="ECO:0000256" key="1">
    <source>
        <dbReference type="ARBA" id="ARBA00004123"/>
    </source>
</evidence>
<keyword evidence="4 10" id="KW-0805">Transcription regulation</keyword>
<evidence type="ECO:0000256" key="4">
    <source>
        <dbReference type="ARBA" id="ARBA00023015"/>
    </source>
</evidence>
<dbReference type="SUPFAM" id="SSF56104">
    <property type="entry name" value="SAICAR synthase-like"/>
    <property type="match status" value="1"/>
</dbReference>
<evidence type="ECO:0000256" key="10">
    <source>
        <dbReference type="RuleBase" id="RU004549"/>
    </source>
</evidence>
<dbReference type="Pfam" id="PF02309">
    <property type="entry name" value="AUX_IAA"/>
    <property type="match status" value="2"/>
</dbReference>
<proteinExistence type="inferred from homology"/>
<evidence type="ECO:0000259" key="12">
    <source>
        <dbReference type="PROSITE" id="PS51745"/>
    </source>
</evidence>
<dbReference type="InterPro" id="IPR002498">
    <property type="entry name" value="PInositol-4-P-4/5-kinase_core"/>
</dbReference>
<dbReference type="Gene3D" id="3.10.20.90">
    <property type="entry name" value="Phosphatidylinositol 3-kinase Catalytic Subunit, Chain A, domain 1"/>
    <property type="match status" value="1"/>
</dbReference>
<comment type="function">
    <text evidence="10">Aux/IAA proteins are short-lived transcriptional factors that function as repressors of early auxin response genes at low auxin concentrations.</text>
</comment>
<dbReference type="InterPro" id="IPR036427">
    <property type="entry name" value="Bromodomain-like_sf"/>
</dbReference>
<dbReference type="Pfam" id="PF01504">
    <property type="entry name" value="PIP5K"/>
    <property type="match status" value="1"/>
</dbReference>
<dbReference type="Gene3D" id="3.30.810.10">
    <property type="entry name" value="2-Layer Sandwich"/>
    <property type="match status" value="1"/>
</dbReference>
<dbReference type="GO" id="GO:0009734">
    <property type="term" value="P:auxin-activated signaling pathway"/>
    <property type="evidence" value="ECO:0007669"/>
    <property type="project" value="UniProtKB-UniRule"/>
</dbReference>
<comment type="similarity">
    <text evidence="10">Belongs to the Aux/IAA family.</text>
</comment>
<dbReference type="InterPro" id="IPR033389">
    <property type="entry name" value="AUX/IAA_dom"/>
</dbReference>
<organism evidence="13 14">
    <name type="scientific">Arachis hypogaea</name>
    <name type="common">Peanut</name>
    <dbReference type="NCBI Taxonomy" id="3818"/>
    <lineage>
        <taxon>Eukaryota</taxon>
        <taxon>Viridiplantae</taxon>
        <taxon>Streptophyta</taxon>
        <taxon>Embryophyta</taxon>
        <taxon>Tracheophyta</taxon>
        <taxon>Spermatophyta</taxon>
        <taxon>Magnoliopsida</taxon>
        <taxon>eudicotyledons</taxon>
        <taxon>Gunneridae</taxon>
        <taxon>Pentapetalae</taxon>
        <taxon>rosids</taxon>
        <taxon>fabids</taxon>
        <taxon>Fabales</taxon>
        <taxon>Fabaceae</taxon>
        <taxon>Papilionoideae</taxon>
        <taxon>50 kb inversion clade</taxon>
        <taxon>dalbergioids sensu lato</taxon>
        <taxon>Dalbergieae</taxon>
        <taxon>Pterocarpus clade</taxon>
        <taxon>Arachis</taxon>
    </lineage>
</organism>
<dbReference type="STRING" id="3818.A0A445BIW2"/>